<evidence type="ECO:0000256" key="1">
    <source>
        <dbReference type="SAM" id="SignalP"/>
    </source>
</evidence>
<keyword evidence="3" id="KW-1185">Reference proteome</keyword>
<feature type="chain" id="PRO_5022892131" evidence="1">
    <location>
        <begin position="30"/>
        <end position="142"/>
    </location>
</feature>
<organism evidence="2 3">
    <name type="scientific">Aquisphaera giovannonii</name>
    <dbReference type="NCBI Taxonomy" id="406548"/>
    <lineage>
        <taxon>Bacteria</taxon>
        <taxon>Pseudomonadati</taxon>
        <taxon>Planctomycetota</taxon>
        <taxon>Planctomycetia</taxon>
        <taxon>Isosphaerales</taxon>
        <taxon>Isosphaeraceae</taxon>
        <taxon>Aquisphaera</taxon>
    </lineage>
</organism>
<evidence type="ECO:0000313" key="3">
    <source>
        <dbReference type="Proteomes" id="UP000324233"/>
    </source>
</evidence>
<accession>A0A5B9VZ47</accession>
<protein>
    <submittedName>
        <fullName evidence="2">Uncharacterized protein</fullName>
    </submittedName>
</protein>
<gene>
    <name evidence="2" type="ORF">OJF2_14300</name>
</gene>
<dbReference type="RefSeq" id="WP_148592498.1">
    <property type="nucleotide sequence ID" value="NZ_CP042997.1"/>
</dbReference>
<evidence type="ECO:0000313" key="2">
    <source>
        <dbReference type="EMBL" id="QEH32940.1"/>
    </source>
</evidence>
<dbReference type="EMBL" id="CP042997">
    <property type="protein sequence ID" value="QEH32940.1"/>
    <property type="molecule type" value="Genomic_DNA"/>
</dbReference>
<name>A0A5B9VZ47_9BACT</name>
<sequence precursor="true">MKCLTWKISYGGAAALALALGLGVGDARAQEGTYPVPPTSTQPSAIWYVYPGTNSWSGYAPAGGWAGYVPPTAAPPSATAPTRVYVQPTQPAVGPASPVVTRPYVRYVPAARRSAPATPPAHYREFGTGRNVFLHKPWLPNQ</sequence>
<proteinExistence type="predicted"/>
<keyword evidence="1" id="KW-0732">Signal</keyword>
<dbReference type="Proteomes" id="UP000324233">
    <property type="component" value="Chromosome"/>
</dbReference>
<feature type="signal peptide" evidence="1">
    <location>
        <begin position="1"/>
        <end position="29"/>
    </location>
</feature>
<reference evidence="2 3" key="1">
    <citation type="submission" date="2019-08" db="EMBL/GenBank/DDBJ databases">
        <title>Deep-cultivation of Planctomycetes and their phenomic and genomic characterization uncovers novel biology.</title>
        <authorList>
            <person name="Wiegand S."/>
            <person name="Jogler M."/>
            <person name="Boedeker C."/>
            <person name="Pinto D."/>
            <person name="Vollmers J."/>
            <person name="Rivas-Marin E."/>
            <person name="Kohn T."/>
            <person name="Peeters S.H."/>
            <person name="Heuer A."/>
            <person name="Rast P."/>
            <person name="Oberbeckmann S."/>
            <person name="Bunk B."/>
            <person name="Jeske O."/>
            <person name="Meyerdierks A."/>
            <person name="Storesund J.E."/>
            <person name="Kallscheuer N."/>
            <person name="Luecker S."/>
            <person name="Lage O.M."/>
            <person name="Pohl T."/>
            <person name="Merkel B.J."/>
            <person name="Hornburger P."/>
            <person name="Mueller R.-W."/>
            <person name="Bruemmer F."/>
            <person name="Labrenz M."/>
            <person name="Spormann A.M."/>
            <person name="Op den Camp H."/>
            <person name="Overmann J."/>
            <person name="Amann R."/>
            <person name="Jetten M.S.M."/>
            <person name="Mascher T."/>
            <person name="Medema M.H."/>
            <person name="Devos D.P."/>
            <person name="Kaster A.-K."/>
            <person name="Ovreas L."/>
            <person name="Rohde M."/>
            <person name="Galperin M.Y."/>
            <person name="Jogler C."/>
        </authorList>
    </citation>
    <scope>NUCLEOTIDE SEQUENCE [LARGE SCALE GENOMIC DNA]</scope>
    <source>
        <strain evidence="2 3">OJF2</strain>
    </source>
</reference>
<dbReference type="KEGG" id="agv:OJF2_14300"/>
<dbReference type="AlphaFoldDB" id="A0A5B9VZ47"/>